<feature type="domain" description="Non-reducing end beta-L-arabinofuranosidase-like GH127 catalytic" evidence="2">
    <location>
        <begin position="47"/>
        <end position="436"/>
    </location>
</feature>
<keyword evidence="5" id="KW-1185">Reference proteome</keyword>
<reference evidence="4" key="2">
    <citation type="submission" date="2023-05" db="EMBL/GenBank/DDBJ databases">
        <authorList>
            <consortium name="Lawrence Berkeley National Laboratory"/>
            <person name="Steindorff A."/>
            <person name="Hensen N."/>
            <person name="Bonometti L."/>
            <person name="Westerberg I."/>
            <person name="Brannstrom I.O."/>
            <person name="Guillou S."/>
            <person name="Cros-Aarteil S."/>
            <person name="Calhoun S."/>
            <person name="Haridas S."/>
            <person name="Kuo A."/>
            <person name="Mondo S."/>
            <person name="Pangilinan J."/>
            <person name="Riley R."/>
            <person name="Labutti K."/>
            <person name="Andreopoulos B."/>
            <person name="Lipzen A."/>
            <person name="Chen C."/>
            <person name="Yanf M."/>
            <person name="Daum C."/>
            <person name="Ng V."/>
            <person name="Clum A."/>
            <person name="Ohm R."/>
            <person name="Martin F."/>
            <person name="Silar P."/>
            <person name="Natvig D."/>
            <person name="Lalanne C."/>
            <person name="Gautier V."/>
            <person name="Ament-Velasquez S.L."/>
            <person name="Kruys A."/>
            <person name="Hutchinson M.I."/>
            <person name="Powell A.J."/>
            <person name="Barry K."/>
            <person name="Miller A.N."/>
            <person name="Grigoriev I.V."/>
            <person name="Debuchy R."/>
            <person name="Gladieux P."/>
            <person name="Thoren M.H."/>
            <person name="Johannesson H."/>
        </authorList>
    </citation>
    <scope>NUCLEOTIDE SEQUENCE</scope>
    <source>
        <strain evidence="4">CBS 103.79</strain>
    </source>
</reference>
<dbReference type="AlphaFoldDB" id="A0AAN6MIU7"/>
<dbReference type="GO" id="GO:0005975">
    <property type="term" value="P:carbohydrate metabolic process"/>
    <property type="evidence" value="ECO:0007669"/>
    <property type="project" value="InterPro"/>
</dbReference>
<dbReference type="InterPro" id="IPR008928">
    <property type="entry name" value="6-hairpin_glycosidase_sf"/>
</dbReference>
<protein>
    <submittedName>
        <fullName evidence="4">DUF1680-domain-containing protein</fullName>
    </submittedName>
</protein>
<evidence type="ECO:0000259" key="3">
    <source>
        <dbReference type="Pfam" id="PF20736"/>
    </source>
</evidence>
<evidence type="ECO:0000256" key="1">
    <source>
        <dbReference type="SAM" id="SignalP"/>
    </source>
</evidence>
<keyword evidence="1" id="KW-0732">Signal</keyword>
<dbReference type="InterPro" id="IPR049046">
    <property type="entry name" value="Beta-AFase-like_GH127_middle"/>
</dbReference>
<dbReference type="EMBL" id="MU855584">
    <property type="protein sequence ID" value="KAK3901374.1"/>
    <property type="molecule type" value="Genomic_DNA"/>
</dbReference>
<name>A0AAN6MIU7_9PEZI</name>
<evidence type="ECO:0000259" key="2">
    <source>
        <dbReference type="Pfam" id="PF07944"/>
    </source>
</evidence>
<comment type="caution">
    <text evidence="4">The sequence shown here is derived from an EMBL/GenBank/DDBJ whole genome shotgun (WGS) entry which is preliminary data.</text>
</comment>
<dbReference type="Pfam" id="PF07944">
    <property type="entry name" value="Beta-AFase-like_GH127_cat"/>
    <property type="match status" value="1"/>
</dbReference>
<proteinExistence type="predicted"/>
<accession>A0AAN6MIU7</accession>
<dbReference type="InterPro" id="IPR012878">
    <property type="entry name" value="Beta-AFase-like_GH127_cat"/>
</dbReference>
<evidence type="ECO:0000313" key="4">
    <source>
        <dbReference type="EMBL" id="KAK3901374.1"/>
    </source>
</evidence>
<dbReference type="PANTHER" id="PTHR31151:SF0">
    <property type="entry name" value="PROLINE-TRNA LIGASE (DUF1680)"/>
    <property type="match status" value="1"/>
</dbReference>
<feature type="chain" id="PRO_5043027402" evidence="1">
    <location>
        <begin position="24"/>
        <end position="635"/>
    </location>
</feature>
<reference evidence="4" key="1">
    <citation type="journal article" date="2023" name="Mol. Phylogenet. Evol.">
        <title>Genome-scale phylogeny and comparative genomics of the fungal order Sordariales.</title>
        <authorList>
            <person name="Hensen N."/>
            <person name="Bonometti L."/>
            <person name="Westerberg I."/>
            <person name="Brannstrom I.O."/>
            <person name="Guillou S."/>
            <person name="Cros-Aarteil S."/>
            <person name="Calhoun S."/>
            <person name="Haridas S."/>
            <person name="Kuo A."/>
            <person name="Mondo S."/>
            <person name="Pangilinan J."/>
            <person name="Riley R."/>
            <person name="LaButti K."/>
            <person name="Andreopoulos B."/>
            <person name="Lipzen A."/>
            <person name="Chen C."/>
            <person name="Yan M."/>
            <person name="Daum C."/>
            <person name="Ng V."/>
            <person name="Clum A."/>
            <person name="Steindorff A."/>
            <person name="Ohm R.A."/>
            <person name="Martin F."/>
            <person name="Silar P."/>
            <person name="Natvig D.O."/>
            <person name="Lalanne C."/>
            <person name="Gautier V."/>
            <person name="Ament-Velasquez S.L."/>
            <person name="Kruys A."/>
            <person name="Hutchinson M.I."/>
            <person name="Powell A.J."/>
            <person name="Barry K."/>
            <person name="Miller A.N."/>
            <person name="Grigoriev I.V."/>
            <person name="Debuchy R."/>
            <person name="Gladieux P."/>
            <person name="Hiltunen Thoren M."/>
            <person name="Johannesson H."/>
        </authorList>
    </citation>
    <scope>NUCLEOTIDE SEQUENCE</scope>
    <source>
        <strain evidence="4">CBS 103.79</strain>
    </source>
</reference>
<dbReference type="Pfam" id="PF20736">
    <property type="entry name" value="Glyco_hydro127M"/>
    <property type="match status" value="1"/>
</dbReference>
<organism evidence="4 5">
    <name type="scientific">Staphylotrichum tortipilum</name>
    <dbReference type="NCBI Taxonomy" id="2831512"/>
    <lineage>
        <taxon>Eukaryota</taxon>
        <taxon>Fungi</taxon>
        <taxon>Dikarya</taxon>
        <taxon>Ascomycota</taxon>
        <taxon>Pezizomycotina</taxon>
        <taxon>Sordariomycetes</taxon>
        <taxon>Sordariomycetidae</taxon>
        <taxon>Sordariales</taxon>
        <taxon>Chaetomiaceae</taxon>
        <taxon>Staphylotrichum</taxon>
    </lineage>
</organism>
<dbReference type="PANTHER" id="PTHR31151">
    <property type="entry name" value="PROLINE-TRNA LIGASE (DUF1680)"/>
    <property type="match status" value="1"/>
</dbReference>
<dbReference type="SUPFAM" id="SSF48208">
    <property type="entry name" value="Six-hairpin glycosidases"/>
    <property type="match status" value="1"/>
</dbReference>
<dbReference type="Proteomes" id="UP001303889">
    <property type="component" value="Unassembled WGS sequence"/>
</dbReference>
<sequence>MLFVLPWAILSGPLLAAVAPAAAQGTSGIDPAKPDGGVSVYPFKLNQVQLTSSRLMDNQARAYSYLKFVDVNRLLYVFRANHKLSTNGAASNGGWDSPTFPFRSHVQGHFLSAFAQCYAVTGDQICKAQATTMTAAMVQCQNNNAAAGFGTGYLSGFPESDFTALEARTLSNGNVPYYCIHKTLAGLLDVWRLTGDANAKTALLALAGWVDTRTSKLSTTQMQNVLGTEFGGMNEALADIYFQTGDSRWLMVAARFDHAAVFAPLAANQDQLNGLHANTQVPKWIGAAREFKATGNATYRTIAANAWAMTTNAHSYAIGGNSQAEHFHAPNAISGYLTADTAEGCNSYNMLKLTRELFTLDPSSTAYFDFYERTLMNHLLGQQNPSDSHGHITYFTGLSPGVRRGLGPAWGGGTYSTDYDSFWCCQGTGIETNTKLMDSIYWYDNSNNLYVNLFAPSRLSWAAKGVQVTQSTSFPNSDMTTLTISGSGTFGIKVRIPSWARGAYILVNGVHQSGITTNAGTYAQIPSRTWSAGDIITVRLPMCVHTVAANDNANLAAVLYGPIVLIGNYGNTALSSAPTIQLSTIKRTDTATLAFTATANQQTVNLKPFYDGQGFNYVTYWSISGSALGFQSWYS</sequence>
<evidence type="ECO:0000313" key="5">
    <source>
        <dbReference type="Proteomes" id="UP001303889"/>
    </source>
</evidence>
<gene>
    <name evidence="4" type="ORF">C8A05DRAFT_44964</name>
</gene>
<feature type="domain" description="Non-reducing end beta-L-arabinofuranosidase-like GH127 middle" evidence="3">
    <location>
        <begin position="449"/>
        <end position="542"/>
    </location>
</feature>
<feature type="signal peptide" evidence="1">
    <location>
        <begin position="1"/>
        <end position="23"/>
    </location>
</feature>